<dbReference type="Proteomes" id="UP000050378">
    <property type="component" value="Unassembled WGS sequence"/>
</dbReference>
<feature type="chain" id="PRO_5006137758" evidence="1">
    <location>
        <begin position="21"/>
        <end position="149"/>
    </location>
</feature>
<name>A0A0P7DC16_9GAMM</name>
<feature type="signal peptide" evidence="1">
    <location>
        <begin position="1"/>
        <end position="20"/>
    </location>
</feature>
<protein>
    <submittedName>
        <fullName evidence="2">Uncharacterized protein</fullName>
    </submittedName>
</protein>
<dbReference type="EMBL" id="JAQPZS010000024">
    <property type="protein sequence ID" value="MEJ6498130.1"/>
    <property type="molecule type" value="Genomic_DNA"/>
</dbReference>
<dbReference type="EMBL" id="LJTC01000018">
    <property type="protein sequence ID" value="KPM77777.1"/>
    <property type="molecule type" value="Genomic_DNA"/>
</dbReference>
<comment type="caution">
    <text evidence="2">The sequence shown here is derived from an EMBL/GenBank/DDBJ whole genome shotgun (WGS) entry which is preliminary data.</text>
</comment>
<keyword evidence="1" id="KW-0732">Signal</keyword>
<evidence type="ECO:0000313" key="2">
    <source>
        <dbReference type="EMBL" id="KPM77777.1"/>
    </source>
</evidence>
<keyword evidence="5" id="KW-1185">Reference proteome</keyword>
<evidence type="ECO:0000256" key="1">
    <source>
        <dbReference type="SAM" id="SignalP"/>
    </source>
</evidence>
<proteinExistence type="predicted"/>
<dbReference type="OrthoDB" id="6196650at2"/>
<dbReference type="Proteomes" id="UP001377972">
    <property type="component" value="Unassembled WGS sequence"/>
</dbReference>
<dbReference type="STRING" id="570156.AOG27_20120"/>
<sequence>MKRVITLALAGLLTACSSQMQMPSIDDILPSKELDRTMYLRGDFTLWDAEPQYQLEQVAPGIFQTDVKFSTPGKVYEFKVADADFSEGYNCGYSDMDPAGQSLVLGQAANADCNTIYNYFSFKPAAKGVYVVSFDYRNSNQPKVTVTRK</sequence>
<evidence type="ECO:0000313" key="3">
    <source>
        <dbReference type="EMBL" id="MEJ6498130.1"/>
    </source>
</evidence>
<accession>A0A0P7DC16</accession>
<dbReference type="RefSeq" id="WP_054554787.1">
    <property type="nucleotide sequence ID" value="NZ_JAQPZS010000024.1"/>
</dbReference>
<dbReference type="PATRIC" id="fig|570156.3.peg.1948"/>
<evidence type="ECO:0000313" key="5">
    <source>
        <dbReference type="Proteomes" id="UP001377972"/>
    </source>
</evidence>
<gene>
    <name evidence="2" type="ORF">AOG27_20120</name>
    <name evidence="3" type="ORF">PQI24_19015</name>
</gene>
<dbReference type="AlphaFoldDB" id="A0A0P7DC16"/>
<evidence type="ECO:0000313" key="4">
    <source>
        <dbReference type="Proteomes" id="UP000050378"/>
    </source>
</evidence>
<reference evidence="2 4" key="1">
    <citation type="submission" date="2015-09" db="EMBL/GenBank/DDBJ databases">
        <title>Draft Genome Sequence of Pseudoalteromonas lipolytica UCD-48B.</title>
        <authorList>
            <person name="Krusor M."/>
            <person name="Coil D.A."/>
            <person name="Lang J.M."/>
            <person name="Eisen J.A."/>
            <person name="Alexiev A."/>
        </authorList>
    </citation>
    <scope>NUCLEOTIDE SEQUENCE [LARGE SCALE GENOMIC DNA]</scope>
    <source>
        <strain evidence="2 4">UCD-48B</strain>
    </source>
</reference>
<organism evidence="2 4">
    <name type="scientific">Pseudoalteromonas lipolytica</name>
    <dbReference type="NCBI Taxonomy" id="570156"/>
    <lineage>
        <taxon>Bacteria</taxon>
        <taxon>Pseudomonadati</taxon>
        <taxon>Pseudomonadota</taxon>
        <taxon>Gammaproteobacteria</taxon>
        <taxon>Alteromonadales</taxon>
        <taxon>Pseudoalteromonadaceae</taxon>
        <taxon>Pseudoalteromonas</taxon>
    </lineage>
</organism>
<dbReference type="PROSITE" id="PS51257">
    <property type="entry name" value="PROKAR_LIPOPROTEIN"/>
    <property type="match status" value="1"/>
</dbReference>
<reference evidence="3 5" key="2">
    <citation type="submission" date="2023-01" db="EMBL/GenBank/DDBJ databases">
        <title>Trichodesmium-associated heterotrophic epibiont bacteria.</title>
        <authorList>
            <person name="Cleveland C.S."/>
            <person name="Webb E.A."/>
        </authorList>
    </citation>
    <scope>NUCLEOTIDE SEQUENCE [LARGE SCALE GENOMIC DNA]</scope>
    <source>
        <strain evidence="3 5">USCH2</strain>
    </source>
</reference>